<proteinExistence type="predicted"/>
<dbReference type="Proteomes" id="UP001178461">
    <property type="component" value="Chromosome 1"/>
</dbReference>
<protein>
    <submittedName>
        <fullName evidence="1">Uncharacterized protein</fullName>
    </submittedName>
</protein>
<accession>A0AA35NXR8</accession>
<name>A0AA35NXR8_9SAUR</name>
<organism evidence="1 2">
    <name type="scientific">Podarcis lilfordi</name>
    <name type="common">Lilford's wall lizard</name>
    <dbReference type="NCBI Taxonomy" id="74358"/>
    <lineage>
        <taxon>Eukaryota</taxon>
        <taxon>Metazoa</taxon>
        <taxon>Chordata</taxon>
        <taxon>Craniata</taxon>
        <taxon>Vertebrata</taxon>
        <taxon>Euteleostomi</taxon>
        <taxon>Lepidosauria</taxon>
        <taxon>Squamata</taxon>
        <taxon>Bifurcata</taxon>
        <taxon>Unidentata</taxon>
        <taxon>Episquamata</taxon>
        <taxon>Laterata</taxon>
        <taxon>Lacertibaenia</taxon>
        <taxon>Lacertidae</taxon>
        <taxon>Podarcis</taxon>
    </lineage>
</organism>
<reference evidence="1" key="1">
    <citation type="submission" date="2022-12" db="EMBL/GenBank/DDBJ databases">
        <authorList>
            <person name="Alioto T."/>
            <person name="Alioto T."/>
            <person name="Gomez Garrido J."/>
        </authorList>
    </citation>
    <scope>NUCLEOTIDE SEQUENCE</scope>
</reference>
<gene>
    <name evidence="1" type="ORF">PODLI_1B034620</name>
</gene>
<evidence type="ECO:0000313" key="2">
    <source>
        <dbReference type="Proteomes" id="UP001178461"/>
    </source>
</evidence>
<sequence>MLPTIYLFNNSFVPGRGNQLVAFVTKFLKRNIKIFFTIERCGWELAAHLFSTLICFLQQNFNFHISLDTLICDAKCSCPVNSWELLFCRYCTTVGLCVLFAVFCEYFF</sequence>
<dbReference type="AlphaFoldDB" id="A0AA35NXR8"/>
<evidence type="ECO:0000313" key="1">
    <source>
        <dbReference type="EMBL" id="CAI5764287.1"/>
    </source>
</evidence>
<dbReference type="EMBL" id="OX395126">
    <property type="protein sequence ID" value="CAI5764287.1"/>
    <property type="molecule type" value="Genomic_DNA"/>
</dbReference>
<keyword evidence="2" id="KW-1185">Reference proteome</keyword>